<dbReference type="AlphaFoldDB" id="A0AAW0DGD7"/>
<evidence type="ECO:0000313" key="1">
    <source>
        <dbReference type="EMBL" id="KAK7051925.1"/>
    </source>
</evidence>
<name>A0AAW0DGD7_9AGAR</name>
<reference evidence="1 2" key="1">
    <citation type="journal article" date="2024" name="J Genomics">
        <title>Draft genome sequencing and assembly of Favolaschia claudopus CIRM-BRFM 2984 isolated from oak limbs.</title>
        <authorList>
            <person name="Navarro D."/>
            <person name="Drula E."/>
            <person name="Chaduli D."/>
            <person name="Cazenave R."/>
            <person name="Ahrendt S."/>
            <person name="Wang J."/>
            <person name="Lipzen A."/>
            <person name="Daum C."/>
            <person name="Barry K."/>
            <person name="Grigoriev I.V."/>
            <person name="Favel A."/>
            <person name="Rosso M.N."/>
            <person name="Martin F."/>
        </authorList>
    </citation>
    <scope>NUCLEOTIDE SEQUENCE [LARGE SCALE GENOMIC DNA]</scope>
    <source>
        <strain evidence="1 2">CIRM-BRFM 2984</strain>
    </source>
</reference>
<gene>
    <name evidence="1" type="ORF">R3P38DRAFT_3255175</name>
</gene>
<accession>A0AAW0DGD7</accession>
<comment type="caution">
    <text evidence="1">The sequence shown here is derived from an EMBL/GenBank/DDBJ whole genome shotgun (WGS) entry which is preliminary data.</text>
</comment>
<keyword evidence="2" id="KW-1185">Reference proteome</keyword>
<evidence type="ECO:0000313" key="2">
    <source>
        <dbReference type="Proteomes" id="UP001362999"/>
    </source>
</evidence>
<protein>
    <submittedName>
        <fullName evidence="1">Uncharacterized protein</fullName>
    </submittedName>
</protein>
<dbReference type="EMBL" id="JAWWNJ010000007">
    <property type="protein sequence ID" value="KAK7051925.1"/>
    <property type="molecule type" value="Genomic_DNA"/>
</dbReference>
<sequence>MSTLFADFQHKVQLFYDYTAYKRLFVSGPKSKWQIYGALPAPLPTLWLGNNAVELVPEFKYLGTWLSSTTGNIFAHDYVECVGNAANAAYALKHRVGAIPPKEGLQLYNARIDCYLISGADICIDTDASLISPFVDVQHAFLRRLLGVNSRSLLAPLFTETGLMPIRARRLILALGRLQYMSGIRGNRTIRDAYIDSVALFAEGKSGWAGDMAIVLGRLPTPVLVTPADFLCPDSILAIQKRVVEVVDGHLQMQIDVSYRSILLHHRLELMNDALTTVTRRRRHYLTLVHVPKHRTALTRLLFSDHNLSIERLRYPERYRLSIPREERLCRFCQLEVEDEVHALLECEGHAALVEMRDVFLDDLLSVDPVLGSQKVVLDPLAFLRRCVASRKGIPVVAKYVYEVLREFDCYMRYIPPGYGRVGCVKYRTILPRWHRGLVDIQKLCSDAELLMAINSKSRPHSFFCDRVKHLFAENITDLQLQTLLSVCKNINILAVLTIRAVLPSPETQPMFQLQALRPRRLSIEIEDLILSLPKDAHFHPILTSVTHLDLYDTKHRDDFVDHLALLHPLTHLSLWNGSASGAEMSAALSRCRRLEALVDMHGGIRDEAHPTFQDDASCTADMRFVSIVLDADAYLRDWVVGTQGGLDFWACADEFIVKRRHGDIKPSTRYWIEESDGI</sequence>
<dbReference type="Proteomes" id="UP001362999">
    <property type="component" value="Unassembled WGS sequence"/>
</dbReference>
<proteinExistence type="predicted"/>
<organism evidence="1 2">
    <name type="scientific">Favolaschia claudopus</name>
    <dbReference type="NCBI Taxonomy" id="2862362"/>
    <lineage>
        <taxon>Eukaryota</taxon>
        <taxon>Fungi</taxon>
        <taxon>Dikarya</taxon>
        <taxon>Basidiomycota</taxon>
        <taxon>Agaricomycotina</taxon>
        <taxon>Agaricomycetes</taxon>
        <taxon>Agaricomycetidae</taxon>
        <taxon>Agaricales</taxon>
        <taxon>Marasmiineae</taxon>
        <taxon>Mycenaceae</taxon>
        <taxon>Favolaschia</taxon>
    </lineage>
</organism>